<dbReference type="HAMAP" id="MF_00719">
    <property type="entry name" value="CobS"/>
    <property type="match status" value="1"/>
</dbReference>
<dbReference type="GO" id="GO:0051073">
    <property type="term" value="F:adenosylcobinamide-GDP ribazoletransferase activity"/>
    <property type="evidence" value="ECO:0007669"/>
    <property type="project" value="UniProtKB-UniRule"/>
</dbReference>
<dbReference type="UniPathway" id="UPA00148">
    <property type="reaction ID" value="UER00238"/>
</dbReference>
<keyword evidence="21" id="KW-1185">Reference proteome</keyword>
<dbReference type="GO" id="GO:0009236">
    <property type="term" value="P:cobalamin biosynthetic process"/>
    <property type="evidence" value="ECO:0007669"/>
    <property type="project" value="UniProtKB-UniRule"/>
</dbReference>
<evidence type="ECO:0000313" key="20">
    <source>
        <dbReference type="EMBL" id="KZE64295.1"/>
    </source>
</evidence>
<evidence type="ECO:0000256" key="17">
    <source>
        <dbReference type="ARBA" id="ARBA00048623"/>
    </source>
</evidence>
<evidence type="ECO:0000256" key="8">
    <source>
        <dbReference type="ARBA" id="ARBA00022573"/>
    </source>
</evidence>
<protein>
    <recommendedName>
        <fullName evidence="6 19">Adenosylcobinamide-GDP ribazoletransferase</fullName>
        <ecNumber evidence="5 19">2.7.8.26</ecNumber>
    </recommendedName>
    <alternativeName>
        <fullName evidence="16 19">Cobalamin synthase</fullName>
    </alternativeName>
    <alternativeName>
        <fullName evidence="15 19">Cobalamin-5'-phosphate synthase</fullName>
    </alternativeName>
</protein>
<evidence type="ECO:0000313" key="21">
    <source>
        <dbReference type="Proteomes" id="UP000076567"/>
    </source>
</evidence>
<sequence length="268" mass="30559">MKNSPSFSRLLHGLGLAVQFLTAIPLRISFQWTKETSNWSFRFYPFIGLFLGGLVAIQAFYLLDHSSFSLLIISFYLFTFSVFLTGGLHLDGWMDASDAYFSYRDIEKRLQIMKDPRTGAFGVLSVLFLLSWRFLFMYESVVMIGADIWLIFLLVPFLSRTWMGVLLFITPLAKEEGMAYEIRKNVERRSVKFYGWYGGIALLLAFLSGGGMIVLVMLGVSIIGFLLSRRFIIKQFSGITGDTVGAFTEGMETWLWFAGWLLLSYVMA</sequence>
<dbReference type="AlphaFoldDB" id="A0A163PY04"/>
<comment type="function">
    <text evidence="14 19">Joins adenosylcobinamide-GDP and alpha-ribazole to generate adenosylcobalamin (Ado-cobalamin). Also synthesizes adenosylcobalamin 5'-phosphate from adenosylcobinamide-GDP and alpha-ribazole 5'-phosphate.</text>
</comment>
<keyword evidence="12 19" id="KW-1133">Transmembrane helix</keyword>
<comment type="subcellular location">
    <subcellularLocation>
        <location evidence="2 19">Cell membrane</location>
        <topology evidence="2 19">Multi-pass membrane protein</topology>
    </subcellularLocation>
</comment>
<evidence type="ECO:0000256" key="11">
    <source>
        <dbReference type="ARBA" id="ARBA00022842"/>
    </source>
</evidence>
<gene>
    <name evidence="19" type="primary">cobS</name>
    <name evidence="20" type="ORF">AWM68_14495</name>
</gene>
<comment type="catalytic activity">
    <reaction evidence="17 19">
        <text>alpha-ribazole + adenosylcob(III)inamide-GDP = adenosylcob(III)alamin + GMP + H(+)</text>
        <dbReference type="Rhea" id="RHEA:16049"/>
        <dbReference type="ChEBI" id="CHEBI:10329"/>
        <dbReference type="ChEBI" id="CHEBI:15378"/>
        <dbReference type="ChEBI" id="CHEBI:18408"/>
        <dbReference type="ChEBI" id="CHEBI:58115"/>
        <dbReference type="ChEBI" id="CHEBI:60487"/>
        <dbReference type="EC" id="2.7.8.26"/>
    </reaction>
</comment>
<feature type="transmembrane region" description="Helical" evidence="19">
    <location>
        <begin position="41"/>
        <end position="63"/>
    </location>
</feature>
<evidence type="ECO:0000256" key="1">
    <source>
        <dbReference type="ARBA" id="ARBA00001946"/>
    </source>
</evidence>
<comment type="cofactor">
    <cofactor evidence="1 19">
        <name>Mg(2+)</name>
        <dbReference type="ChEBI" id="CHEBI:18420"/>
    </cofactor>
</comment>
<keyword evidence="10 19" id="KW-0812">Transmembrane</keyword>
<dbReference type="InterPro" id="IPR003805">
    <property type="entry name" value="CobS"/>
</dbReference>
<evidence type="ECO:0000256" key="4">
    <source>
        <dbReference type="ARBA" id="ARBA00010561"/>
    </source>
</evidence>
<evidence type="ECO:0000256" key="5">
    <source>
        <dbReference type="ARBA" id="ARBA00013200"/>
    </source>
</evidence>
<dbReference type="PANTHER" id="PTHR34148:SF1">
    <property type="entry name" value="ADENOSYLCOBINAMIDE-GDP RIBAZOLETRANSFERASE"/>
    <property type="match status" value="1"/>
</dbReference>
<evidence type="ECO:0000256" key="2">
    <source>
        <dbReference type="ARBA" id="ARBA00004651"/>
    </source>
</evidence>
<keyword evidence="7 19" id="KW-1003">Cell membrane</keyword>
<accession>A0A163PY04</accession>
<dbReference type="EMBL" id="LRFC01000038">
    <property type="protein sequence ID" value="KZE64295.1"/>
    <property type="molecule type" value="Genomic_DNA"/>
</dbReference>
<feature type="transmembrane region" description="Helical" evidence="19">
    <location>
        <begin position="118"/>
        <end position="136"/>
    </location>
</feature>
<evidence type="ECO:0000256" key="16">
    <source>
        <dbReference type="ARBA" id="ARBA00032853"/>
    </source>
</evidence>
<keyword evidence="11 19" id="KW-0460">Magnesium</keyword>
<comment type="pathway">
    <text evidence="3 19">Cofactor biosynthesis; adenosylcobalamin biosynthesis; adenosylcobalamin from cob(II)yrinate a,c-diamide: step 7/7.</text>
</comment>
<evidence type="ECO:0000256" key="3">
    <source>
        <dbReference type="ARBA" id="ARBA00004663"/>
    </source>
</evidence>
<keyword evidence="13 19" id="KW-0472">Membrane</keyword>
<evidence type="ECO:0000256" key="6">
    <source>
        <dbReference type="ARBA" id="ARBA00015850"/>
    </source>
</evidence>
<dbReference type="RefSeq" id="WP_066245512.1">
    <property type="nucleotide sequence ID" value="NZ_LRFC01000038.1"/>
</dbReference>
<evidence type="ECO:0000256" key="14">
    <source>
        <dbReference type="ARBA" id="ARBA00025228"/>
    </source>
</evidence>
<feature type="transmembrane region" description="Helical" evidence="19">
    <location>
        <begin position="193"/>
        <end position="226"/>
    </location>
</feature>
<evidence type="ECO:0000256" key="9">
    <source>
        <dbReference type="ARBA" id="ARBA00022679"/>
    </source>
</evidence>
<evidence type="ECO:0000256" key="13">
    <source>
        <dbReference type="ARBA" id="ARBA00023136"/>
    </source>
</evidence>
<feature type="transmembrane region" description="Helical" evidence="19">
    <location>
        <begin position="70"/>
        <end position="90"/>
    </location>
</feature>
<dbReference type="Proteomes" id="UP000076567">
    <property type="component" value="Unassembled WGS sequence"/>
</dbReference>
<dbReference type="GO" id="GO:0005886">
    <property type="term" value="C:plasma membrane"/>
    <property type="evidence" value="ECO:0007669"/>
    <property type="project" value="UniProtKB-SubCell"/>
</dbReference>
<name>A0A163PY04_9BACL</name>
<feature type="transmembrane region" description="Helical" evidence="19">
    <location>
        <begin position="148"/>
        <end position="173"/>
    </location>
</feature>
<organism evidence="20 21">
    <name type="scientific">Fictibacillus phosphorivorans</name>
    <dbReference type="NCBI Taxonomy" id="1221500"/>
    <lineage>
        <taxon>Bacteria</taxon>
        <taxon>Bacillati</taxon>
        <taxon>Bacillota</taxon>
        <taxon>Bacilli</taxon>
        <taxon>Bacillales</taxon>
        <taxon>Fictibacillaceae</taxon>
        <taxon>Fictibacillus</taxon>
    </lineage>
</organism>
<dbReference type="PANTHER" id="PTHR34148">
    <property type="entry name" value="ADENOSYLCOBINAMIDE-GDP RIBAZOLETRANSFERASE"/>
    <property type="match status" value="1"/>
</dbReference>
<comment type="catalytic activity">
    <reaction evidence="18 19">
        <text>alpha-ribazole 5'-phosphate + adenosylcob(III)inamide-GDP = adenosylcob(III)alamin 5'-phosphate + GMP + H(+)</text>
        <dbReference type="Rhea" id="RHEA:23560"/>
        <dbReference type="ChEBI" id="CHEBI:15378"/>
        <dbReference type="ChEBI" id="CHEBI:57918"/>
        <dbReference type="ChEBI" id="CHEBI:58115"/>
        <dbReference type="ChEBI" id="CHEBI:60487"/>
        <dbReference type="ChEBI" id="CHEBI:60493"/>
        <dbReference type="EC" id="2.7.8.26"/>
    </reaction>
</comment>
<evidence type="ECO:0000256" key="7">
    <source>
        <dbReference type="ARBA" id="ARBA00022475"/>
    </source>
</evidence>
<keyword evidence="9 19" id="KW-0808">Transferase</keyword>
<proteinExistence type="inferred from homology"/>
<reference evidence="21" key="1">
    <citation type="submission" date="2016-01" db="EMBL/GenBank/DDBJ databases">
        <title>Draft genome of Chromobacterium sp. F49.</title>
        <authorList>
            <person name="Hong K.W."/>
        </authorList>
    </citation>
    <scope>NUCLEOTIDE SEQUENCE [LARGE SCALE GENOMIC DNA]</scope>
    <source>
        <strain evidence="21">P7IIIA</strain>
    </source>
</reference>
<comment type="caution">
    <text evidence="20">The sequence shown here is derived from an EMBL/GenBank/DDBJ whole genome shotgun (WGS) entry which is preliminary data.</text>
</comment>
<evidence type="ECO:0000256" key="18">
    <source>
        <dbReference type="ARBA" id="ARBA00049504"/>
    </source>
</evidence>
<evidence type="ECO:0000256" key="12">
    <source>
        <dbReference type="ARBA" id="ARBA00022989"/>
    </source>
</evidence>
<dbReference type="Pfam" id="PF02654">
    <property type="entry name" value="CobS"/>
    <property type="match status" value="1"/>
</dbReference>
<comment type="similarity">
    <text evidence="4 19">Belongs to the CobS family.</text>
</comment>
<dbReference type="GO" id="GO:0008818">
    <property type="term" value="F:cobalamin 5'-phosphate synthase activity"/>
    <property type="evidence" value="ECO:0007669"/>
    <property type="project" value="UniProtKB-UniRule"/>
</dbReference>
<evidence type="ECO:0000256" key="15">
    <source>
        <dbReference type="ARBA" id="ARBA00032605"/>
    </source>
</evidence>
<keyword evidence="8 19" id="KW-0169">Cobalamin biosynthesis</keyword>
<evidence type="ECO:0000256" key="10">
    <source>
        <dbReference type="ARBA" id="ARBA00022692"/>
    </source>
</evidence>
<evidence type="ECO:0000256" key="19">
    <source>
        <dbReference type="HAMAP-Rule" id="MF_00719"/>
    </source>
</evidence>
<dbReference type="EC" id="2.7.8.26" evidence="5 19"/>